<accession>A0A1B6FF87</accession>
<dbReference type="GO" id="GO:0003824">
    <property type="term" value="F:catalytic activity"/>
    <property type="evidence" value="ECO:0007669"/>
    <property type="project" value="InterPro"/>
</dbReference>
<dbReference type="EMBL" id="GECZ01020912">
    <property type="protein sequence ID" value="JAS48857.1"/>
    <property type="molecule type" value="Transcribed_RNA"/>
</dbReference>
<evidence type="ECO:0000259" key="1">
    <source>
        <dbReference type="Pfam" id="PF14529"/>
    </source>
</evidence>
<dbReference type="AlphaFoldDB" id="A0A1B6FF87"/>
<organism evidence="2">
    <name type="scientific">Cuerna arida</name>
    <dbReference type="NCBI Taxonomy" id="1464854"/>
    <lineage>
        <taxon>Eukaryota</taxon>
        <taxon>Metazoa</taxon>
        <taxon>Ecdysozoa</taxon>
        <taxon>Arthropoda</taxon>
        <taxon>Hexapoda</taxon>
        <taxon>Insecta</taxon>
        <taxon>Pterygota</taxon>
        <taxon>Neoptera</taxon>
        <taxon>Paraneoptera</taxon>
        <taxon>Hemiptera</taxon>
        <taxon>Auchenorrhyncha</taxon>
        <taxon>Membracoidea</taxon>
        <taxon>Cicadellidae</taxon>
        <taxon>Cicadellinae</taxon>
        <taxon>Proconiini</taxon>
        <taxon>Cuerna</taxon>
    </lineage>
</organism>
<dbReference type="InterPro" id="IPR005135">
    <property type="entry name" value="Endo/exonuclease/phosphatase"/>
</dbReference>
<sequence length="180" mass="20135">KVKKKTVNLLGVYRPPSANLEDALNIISSTLDQIPTWKCPTIIMGDINIDMLTQNQNRNKLENMLSSHNIERLQLPPTRVTSTSATSIDMVCSNLNSEDINVEVITTGLSDHKAQISTINVQPQNLKLPSSIRRQFNQENLNQVKIILSNVTLCDVYNKIEVDQAYDSFNNTLILALNTA</sequence>
<evidence type="ECO:0000313" key="2">
    <source>
        <dbReference type="EMBL" id="JAS48857.1"/>
    </source>
</evidence>
<reference evidence="2" key="1">
    <citation type="submission" date="2015-11" db="EMBL/GenBank/DDBJ databases">
        <title>De novo transcriptome assembly of four potential Pierce s Disease insect vectors from Arizona vineyards.</title>
        <authorList>
            <person name="Tassone E.E."/>
        </authorList>
    </citation>
    <scope>NUCLEOTIDE SEQUENCE</scope>
</reference>
<dbReference type="Gene3D" id="3.60.10.10">
    <property type="entry name" value="Endonuclease/exonuclease/phosphatase"/>
    <property type="match status" value="1"/>
</dbReference>
<dbReference type="SUPFAM" id="SSF56219">
    <property type="entry name" value="DNase I-like"/>
    <property type="match status" value="1"/>
</dbReference>
<feature type="non-terminal residue" evidence="2">
    <location>
        <position position="1"/>
    </location>
</feature>
<dbReference type="InterPro" id="IPR036691">
    <property type="entry name" value="Endo/exonu/phosph_ase_sf"/>
</dbReference>
<name>A0A1B6FF87_9HEMI</name>
<proteinExistence type="predicted"/>
<feature type="non-terminal residue" evidence="2">
    <location>
        <position position="180"/>
    </location>
</feature>
<gene>
    <name evidence="2" type="ORF">g.47478</name>
</gene>
<feature type="domain" description="Endonuclease/exonuclease/phosphatase" evidence="1">
    <location>
        <begin position="9"/>
        <end position="114"/>
    </location>
</feature>
<dbReference type="Pfam" id="PF14529">
    <property type="entry name" value="Exo_endo_phos_2"/>
    <property type="match status" value="1"/>
</dbReference>
<protein>
    <recommendedName>
        <fullName evidence="1">Endonuclease/exonuclease/phosphatase domain-containing protein</fullName>
    </recommendedName>
</protein>